<keyword evidence="1" id="KW-0472">Membrane</keyword>
<reference evidence="2" key="1">
    <citation type="submission" date="2023-06" db="EMBL/GenBank/DDBJ databases">
        <authorList>
            <person name="Delattre M."/>
        </authorList>
    </citation>
    <scope>NUCLEOTIDE SEQUENCE</scope>
    <source>
        <strain evidence="2">AF72</strain>
    </source>
</reference>
<protein>
    <recommendedName>
        <fullName evidence="4">CX domain-containing protein</fullName>
    </recommendedName>
</protein>
<dbReference type="AlphaFoldDB" id="A0AA36CVT7"/>
<feature type="non-terminal residue" evidence="2">
    <location>
        <position position="1"/>
    </location>
</feature>
<comment type="caution">
    <text evidence="2">The sequence shown here is derived from an EMBL/GenBank/DDBJ whole genome shotgun (WGS) entry which is preliminary data.</text>
</comment>
<evidence type="ECO:0000313" key="3">
    <source>
        <dbReference type="Proteomes" id="UP001177023"/>
    </source>
</evidence>
<keyword evidence="3" id="KW-1185">Reference proteome</keyword>
<keyword evidence="1" id="KW-1133">Transmembrane helix</keyword>
<feature type="transmembrane region" description="Helical" evidence="1">
    <location>
        <begin position="133"/>
        <end position="160"/>
    </location>
</feature>
<name>A0AA36CVT7_9BILA</name>
<evidence type="ECO:0008006" key="4">
    <source>
        <dbReference type="Google" id="ProtNLM"/>
    </source>
</evidence>
<dbReference type="EMBL" id="CATQJA010002643">
    <property type="protein sequence ID" value="CAJ0576268.1"/>
    <property type="molecule type" value="Genomic_DNA"/>
</dbReference>
<accession>A0AA36CVT7</accession>
<dbReference type="Proteomes" id="UP001177023">
    <property type="component" value="Unassembled WGS sequence"/>
</dbReference>
<keyword evidence="1" id="KW-0812">Transmembrane</keyword>
<gene>
    <name evidence="2" type="ORF">MSPICULIGERA_LOCUS14564</name>
</gene>
<proteinExistence type="predicted"/>
<evidence type="ECO:0000256" key="1">
    <source>
        <dbReference type="SAM" id="Phobius"/>
    </source>
</evidence>
<evidence type="ECO:0000313" key="2">
    <source>
        <dbReference type="EMBL" id="CAJ0576268.1"/>
    </source>
</evidence>
<organism evidence="2 3">
    <name type="scientific">Mesorhabditis spiculigera</name>
    <dbReference type="NCBI Taxonomy" id="96644"/>
    <lineage>
        <taxon>Eukaryota</taxon>
        <taxon>Metazoa</taxon>
        <taxon>Ecdysozoa</taxon>
        <taxon>Nematoda</taxon>
        <taxon>Chromadorea</taxon>
        <taxon>Rhabditida</taxon>
        <taxon>Rhabditina</taxon>
        <taxon>Rhabditomorpha</taxon>
        <taxon>Rhabditoidea</taxon>
        <taxon>Rhabditidae</taxon>
        <taxon>Mesorhabditinae</taxon>
        <taxon>Mesorhabditis</taxon>
    </lineage>
</organism>
<sequence length="213" mass="24163">MAAEPAAPWSRWDTYGSIATSTYRSVFGNNQQQNANNQYNGNYNNNFNNNNNNLLQQRQFDSPFLQQQVGSNSGSVLVKAGLIRQDYNQLDPNFYDCVYAVANTANTVTETCYKEIGCCAGGCCPNSYWHEKYGWAVALIVIFCIFVIIGVAVWLVVWLMNRTRDKQQRRDMMSAQSGISPAHSQTSLYNRQQTPIYSPYGQNMPPATNHYKY</sequence>